<dbReference type="Proteomes" id="UP000177383">
    <property type="component" value="Unassembled WGS sequence"/>
</dbReference>
<name>A0A1F5ZP64_9BACT</name>
<sequence>MPFYPAYLLSSLYVNVPHTTIKAHIYRVWKEIYYKEVRKIVKLWEIEETSLVVLVLFSSFFQTRGYEELTCS</sequence>
<evidence type="ECO:0000313" key="1">
    <source>
        <dbReference type="EMBL" id="OGG14296.1"/>
    </source>
</evidence>
<gene>
    <name evidence="1" type="ORF">A2773_06790</name>
</gene>
<organism evidence="1 2">
    <name type="scientific">Candidatus Gottesmanbacteria bacterium RIFCSPHIGHO2_01_FULL_39_10</name>
    <dbReference type="NCBI Taxonomy" id="1798375"/>
    <lineage>
        <taxon>Bacteria</taxon>
        <taxon>Candidatus Gottesmaniibacteriota</taxon>
    </lineage>
</organism>
<dbReference type="AlphaFoldDB" id="A0A1F5ZP64"/>
<proteinExistence type="predicted"/>
<accession>A0A1F5ZP64</accession>
<evidence type="ECO:0000313" key="2">
    <source>
        <dbReference type="Proteomes" id="UP000177383"/>
    </source>
</evidence>
<protein>
    <submittedName>
        <fullName evidence="1">Uncharacterized protein</fullName>
    </submittedName>
</protein>
<reference evidence="1 2" key="1">
    <citation type="journal article" date="2016" name="Nat. Commun.">
        <title>Thousands of microbial genomes shed light on interconnected biogeochemical processes in an aquifer system.</title>
        <authorList>
            <person name="Anantharaman K."/>
            <person name="Brown C.T."/>
            <person name="Hug L.A."/>
            <person name="Sharon I."/>
            <person name="Castelle C.J."/>
            <person name="Probst A.J."/>
            <person name="Thomas B.C."/>
            <person name="Singh A."/>
            <person name="Wilkins M.J."/>
            <person name="Karaoz U."/>
            <person name="Brodie E.L."/>
            <person name="Williams K.H."/>
            <person name="Hubbard S.S."/>
            <person name="Banfield J.F."/>
        </authorList>
    </citation>
    <scope>NUCLEOTIDE SEQUENCE [LARGE SCALE GENOMIC DNA]</scope>
</reference>
<dbReference type="EMBL" id="MFJE01000022">
    <property type="protein sequence ID" value="OGG14296.1"/>
    <property type="molecule type" value="Genomic_DNA"/>
</dbReference>
<comment type="caution">
    <text evidence="1">The sequence shown here is derived from an EMBL/GenBank/DDBJ whole genome shotgun (WGS) entry which is preliminary data.</text>
</comment>